<reference evidence="1 2" key="1">
    <citation type="submission" date="2020-05" db="EMBL/GenBank/DDBJ databases">
        <title>Whole genome shotgun sequence of Streptomyces microflavus NBRC 13062.</title>
        <authorList>
            <person name="Komaki H."/>
            <person name="Tamura T."/>
        </authorList>
    </citation>
    <scope>NUCLEOTIDE SEQUENCE [LARGE SCALE GENOMIC DNA]</scope>
    <source>
        <strain evidence="1 2">NBRC 13062</strain>
    </source>
</reference>
<name>A0A7J0CU67_STRMI</name>
<sequence>MPEYTIGTRSGSDWPAIPAGGLSSYLLPKSLQCKIVDDSDVLVFRVGKATVSASWELAGTWYVDIEGSESSASADLIAAEIAQQLGDAAGEQAIHYKVTD</sequence>
<accession>A0A7J0CU67</accession>
<dbReference type="EMBL" id="BLWD01000001">
    <property type="protein sequence ID" value="GFN05514.1"/>
    <property type="molecule type" value="Genomic_DNA"/>
</dbReference>
<comment type="caution">
    <text evidence="1">The sequence shown here is derived from an EMBL/GenBank/DDBJ whole genome shotgun (WGS) entry which is preliminary data.</text>
</comment>
<evidence type="ECO:0000313" key="2">
    <source>
        <dbReference type="Proteomes" id="UP000498740"/>
    </source>
</evidence>
<dbReference type="RefSeq" id="WP_032760237.1">
    <property type="nucleotide sequence ID" value="NZ_BMUG01000002.1"/>
</dbReference>
<organism evidence="1 2">
    <name type="scientific">Streptomyces microflavus</name>
    <name type="common">Streptomyces lipmanii</name>
    <dbReference type="NCBI Taxonomy" id="1919"/>
    <lineage>
        <taxon>Bacteria</taxon>
        <taxon>Bacillati</taxon>
        <taxon>Actinomycetota</taxon>
        <taxon>Actinomycetes</taxon>
        <taxon>Kitasatosporales</taxon>
        <taxon>Streptomycetaceae</taxon>
        <taxon>Streptomyces</taxon>
    </lineage>
</organism>
<proteinExistence type="predicted"/>
<evidence type="ECO:0000313" key="1">
    <source>
        <dbReference type="EMBL" id="GFN05514.1"/>
    </source>
</evidence>
<gene>
    <name evidence="1" type="ORF">Smic_40700</name>
</gene>
<protein>
    <submittedName>
        <fullName evidence="1">Uncharacterized protein</fullName>
    </submittedName>
</protein>
<dbReference type="Proteomes" id="UP000498740">
    <property type="component" value="Unassembled WGS sequence"/>
</dbReference>
<dbReference type="AlphaFoldDB" id="A0A7J0CU67"/>